<protein>
    <submittedName>
        <fullName evidence="1">Uncharacterized protein</fullName>
    </submittedName>
</protein>
<name>A0A9P3EZN5_ASPVI</name>
<accession>A0A9P3EZN5</accession>
<dbReference type="PANTHER" id="PTHR10039:SF5">
    <property type="entry name" value="NACHT DOMAIN-CONTAINING PROTEIN"/>
    <property type="match status" value="1"/>
</dbReference>
<dbReference type="EMBL" id="BOPL01000002">
    <property type="protein sequence ID" value="GIJ99621.1"/>
    <property type="molecule type" value="Genomic_DNA"/>
</dbReference>
<reference evidence="1 2" key="1">
    <citation type="submission" date="2021-02" db="EMBL/GenBank/DDBJ databases">
        <title>Pan-genome distribution and transcriptional activeness of fungal secondary metabolism genes in Aspergillus section Fumigati.</title>
        <authorList>
            <person name="Takahashi H."/>
            <person name="Umemura M."/>
            <person name="Ninomiya A."/>
            <person name="Kusuya Y."/>
            <person name="Urayama S."/>
            <person name="Shimizu M."/>
            <person name="Watanabe A."/>
            <person name="Kamei K."/>
            <person name="Yaguchi T."/>
            <person name="Hagiwara D."/>
        </authorList>
    </citation>
    <scope>NUCLEOTIDE SEQUENCE [LARGE SCALE GENOMIC DNA]</scope>
    <source>
        <strain evidence="1 2">IFM 47045</strain>
    </source>
</reference>
<dbReference type="GeneID" id="66931604"/>
<organism evidence="1 2">
    <name type="scientific">Aspergillus viridinutans</name>
    <dbReference type="NCBI Taxonomy" id="75553"/>
    <lineage>
        <taxon>Eukaryota</taxon>
        <taxon>Fungi</taxon>
        <taxon>Dikarya</taxon>
        <taxon>Ascomycota</taxon>
        <taxon>Pezizomycotina</taxon>
        <taxon>Eurotiomycetes</taxon>
        <taxon>Eurotiomycetidae</taxon>
        <taxon>Eurotiales</taxon>
        <taxon>Aspergillaceae</taxon>
        <taxon>Aspergillus</taxon>
        <taxon>Aspergillus subgen. Fumigati</taxon>
    </lineage>
</organism>
<dbReference type="RefSeq" id="XP_043122808.1">
    <property type="nucleotide sequence ID" value="XM_043266873.1"/>
</dbReference>
<dbReference type="AlphaFoldDB" id="A0A9P3EZN5"/>
<dbReference type="OrthoDB" id="443402at2759"/>
<dbReference type="PANTHER" id="PTHR10039">
    <property type="entry name" value="AMELOGENIN"/>
    <property type="match status" value="1"/>
</dbReference>
<dbReference type="Proteomes" id="UP000710440">
    <property type="component" value="Unassembled WGS sequence"/>
</dbReference>
<sequence length="426" mass="48901">MGLHEGYEVNLCVSSRPLNYFRDKFKGCPSLAMQHLTQPDIDHYIEVRLGSSEAIKEIKSLEEEAVEQLIFDLKSKAQGVFLWVILVVDQLLLTCRDEPHMKAVRRVFDSLPEDLAKPYDAIQQQTGLERLVGTSKLYQLLMEWKRFSNHQMESTFLWLAAIYDINQPQYPTPEKELLMVKITKPLVEGHTRGILQVLSPVSYGKPATIDFLHKTAYEWIQQPDNWRRIIACGPPNYHRDSSRVRSRILQMLARKLVSIIDKLNEKHLKFKTGSSTPVQNSTQRSLTWAAAWGCHAYLQGKLDLSGTISQTTHEKHRFFFPSRKVRDVDVKSSLLEAAIFDFDQFGTGPLDAWSATQRLKTIKVLLLRGARIERYMLERLKTQQTGNSLYAQLLLEMAKDRDVLANFDAKVEATYPESAVSWESAC</sequence>
<comment type="caution">
    <text evidence="1">The sequence shown here is derived from an EMBL/GenBank/DDBJ whole genome shotgun (WGS) entry which is preliminary data.</text>
</comment>
<keyword evidence="2" id="KW-1185">Reference proteome</keyword>
<evidence type="ECO:0000313" key="2">
    <source>
        <dbReference type="Proteomes" id="UP000710440"/>
    </source>
</evidence>
<proteinExistence type="predicted"/>
<gene>
    <name evidence="1" type="ORF">Aspvir_003622</name>
</gene>
<evidence type="ECO:0000313" key="1">
    <source>
        <dbReference type="EMBL" id="GIJ99621.1"/>
    </source>
</evidence>